<reference evidence="6" key="1">
    <citation type="submission" date="2018-12" db="EMBL/GenBank/DDBJ databases">
        <title>Singled stranded DNA viruses identified in blackflies (Austrosimulium ungulatum) sampled in New Zealand.</title>
        <authorList>
            <person name="Kraberger S."/>
            <person name="Fontenele R.S."/>
            <person name="Schmidlin K."/>
            <person name="Walters M."/>
            <person name="Varsani A."/>
        </authorList>
    </citation>
    <scope>NUCLEOTIDE SEQUENCE [LARGE SCALE GENOMIC DNA]</scope>
    <source>
        <strain evidence="6">100</strain>
    </source>
</reference>
<dbReference type="InterPro" id="IPR037002">
    <property type="entry name" value="Microviridae_protein_F_sf"/>
</dbReference>
<dbReference type="Pfam" id="PF02305">
    <property type="entry name" value="Phage_F"/>
    <property type="match status" value="1"/>
</dbReference>
<organism evidence="6">
    <name type="scientific">Blackfly microvirus SF02</name>
    <dbReference type="NCBI Taxonomy" id="2576452"/>
    <lineage>
        <taxon>Viruses</taxon>
        <taxon>Monodnaviria</taxon>
        <taxon>Sangervirae</taxon>
        <taxon>Phixviricota</taxon>
        <taxon>Malgrandaviricetes</taxon>
        <taxon>Petitvirales</taxon>
        <taxon>Microviridae</taxon>
        <taxon>Microvirus</taxon>
    </lineage>
</organism>
<dbReference type="InterPro" id="IPR003514">
    <property type="entry name" value="Microviridae_protein_F"/>
</dbReference>
<sequence length="553" mass="60611">MKNKSVMNFAFSRVPQVSLPRSVFNRSHGYKADFDADYLIPFYVDEILPGDTINLKASLLIRLNSQALRPFMDNCWLDCFYIWAPLRILQTNFKRMMGEQDNPADTISYAPPQITGPNVASAGIPIGHLYDYMGLPVGALSGGGATTGITFNNYHGRLYNAAWNYWFRDENLQNSVTADLGDGPDTFANYNLLKRGKRFDYFTSALPNPQKGSTAVSLPLGSSATVKTNATDLVTGVQTGMFLRDSSNGNEFSSSKNLVTSNDKMVYQAGALTSAATGGGGYPANLYADLTNATAATINSLRQSITLQQFLERDARGGTRYQELIVSHFGVTNPDSRVQVPELIATYSTRLNLSPVAGQNQIGTAADAPGRLSAFGTAASINGFSKSFTEHGVIIGLVSARADLTYQQGMDRMWSRRTRYDFFWPTFSNLGEQQILNRELYANLADGTGAAAKDGTFGYIPRYDEYRFKTSKICGNMRSYNGASVNANTLDIWHLSEAFSAQPTLAATFIQSNTPLDRTVAVPSANHFLMDAFIDIKHARVMPVYSVPGLKKL</sequence>
<dbReference type="EMBL" id="MK249177">
    <property type="protein sequence ID" value="QCQ84846.1"/>
    <property type="molecule type" value="Genomic_DNA"/>
</dbReference>
<evidence type="ECO:0000256" key="3">
    <source>
        <dbReference type="ARBA" id="ARBA00022431"/>
    </source>
</evidence>
<keyword evidence="3" id="KW-1140">T=1 icosahedral capsid protein</keyword>
<comment type="subcellular location">
    <subcellularLocation>
        <location evidence="1">Virion</location>
    </subcellularLocation>
</comment>
<keyword evidence="4" id="KW-0167">Capsid protein</keyword>
<protein>
    <submittedName>
        <fullName evidence="6">Major capsid protein</fullName>
    </submittedName>
</protein>
<evidence type="ECO:0000256" key="5">
    <source>
        <dbReference type="ARBA" id="ARBA00022844"/>
    </source>
</evidence>
<dbReference type="InterPro" id="IPR016184">
    <property type="entry name" value="Capsid/spike_ssDNA_virus"/>
</dbReference>
<dbReference type="GO" id="GO:0005198">
    <property type="term" value="F:structural molecule activity"/>
    <property type="evidence" value="ECO:0007669"/>
    <property type="project" value="InterPro"/>
</dbReference>
<evidence type="ECO:0000256" key="2">
    <source>
        <dbReference type="ARBA" id="ARBA00009963"/>
    </source>
</evidence>
<comment type="similarity">
    <text evidence="2">Belongs to the microviridae F protein family.</text>
</comment>
<evidence type="ECO:0000313" key="6">
    <source>
        <dbReference type="EMBL" id="QCQ84846.1"/>
    </source>
</evidence>
<evidence type="ECO:0000256" key="4">
    <source>
        <dbReference type="ARBA" id="ARBA00022561"/>
    </source>
</evidence>
<dbReference type="Gene3D" id="2.60.169.10">
    <property type="entry name" value="Microviridae F protein"/>
    <property type="match status" value="2"/>
</dbReference>
<dbReference type="SUPFAM" id="SSF88645">
    <property type="entry name" value="ssDNA viruses"/>
    <property type="match status" value="1"/>
</dbReference>
<proteinExistence type="inferred from homology"/>
<dbReference type="GO" id="GO:0039615">
    <property type="term" value="C:T=1 icosahedral viral capsid"/>
    <property type="evidence" value="ECO:0007669"/>
    <property type="project" value="UniProtKB-KW"/>
</dbReference>
<accession>A0A4P8PLQ5</accession>
<dbReference type="Proteomes" id="UP000322072">
    <property type="component" value="Segment"/>
</dbReference>
<evidence type="ECO:0000256" key="1">
    <source>
        <dbReference type="ARBA" id="ARBA00004328"/>
    </source>
</evidence>
<name>A0A4P8PLQ5_9VIRU</name>
<keyword evidence="5" id="KW-0946">Virion</keyword>